<feature type="transmembrane region" description="Helical" evidence="1">
    <location>
        <begin position="80"/>
        <end position="99"/>
    </location>
</feature>
<evidence type="ECO:0000313" key="3">
    <source>
        <dbReference type="Proteomes" id="UP001595533"/>
    </source>
</evidence>
<keyword evidence="1" id="KW-0472">Membrane</keyword>
<proteinExistence type="predicted"/>
<accession>A0ABV7J7W7</accession>
<keyword evidence="1" id="KW-1133">Transmembrane helix</keyword>
<dbReference type="EMBL" id="JBHRTS010000001">
    <property type="protein sequence ID" value="MFC3193034.1"/>
    <property type="molecule type" value="Genomic_DNA"/>
</dbReference>
<sequence length="163" mass="18537">MAFKLLLIKSELIKGALLFGLFDTAAALMLGEFSWLRTFGMAAVGGTFYAIEIPSYFAWLEQRSQHMSQRQKALFKTGMAVVYFNPLWIARHMCFIYWLNGQTIDLGVLHSAWQSFLYGMPVSAVFNYLIQNHIAIKHRFLASSLFSGCMAIFYAVSAVYFKS</sequence>
<feature type="transmembrane region" description="Helical" evidence="1">
    <location>
        <begin position="39"/>
        <end position="59"/>
    </location>
</feature>
<keyword evidence="1" id="KW-0812">Transmembrane</keyword>
<comment type="caution">
    <text evidence="2">The sequence shown here is derived from an EMBL/GenBank/DDBJ whole genome shotgun (WGS) entry which is preliminary data.</text>
</comment>
<reference evidence="3" key="1">
    <citation type="journal article" date="2019" name="Int. J. Syst. Evol. Microbiol.">
        <title>The Global Catalogue of Microorganisms (GCM) 10K type strain sequencing project: providing services to taxonomists for standard genome sequencing and annotation.</title>
        <authorList>
            <consortium name="The Broad Institute Genomics Platform"/>
            <consortium name="The Broad Institute Genome Sequencing Center for Infectious Disease"/>
            <person name="Wu L."/>
            <person name="Ma J."/>
        </authorList>
    </citation>
    <scope>NUCLEOTIDE SEQUENCE [LARGE SCALE GENOMIC DNA]</scope>
    <source>
        <strain evidence="3">KCTC 42953</strain>
    </source>
</reference>
<feature type="transmembrane region" description="Helical" evidence="1">
    <location>
        <begin position="142"/>
        <end position="161"/>
    </location>
</feature>
<feature type="transmembrane region" description="Helical" evidence="1">
    <location>
        <begin position="111"/>
        <end position="130"/>
    </location>
</feature>
<dbReference type="RefSeq" id="WP_077409690.1">
    <property type="nucleotide sequence ID" value="NZ_JBHRTS010000001.1"/>
</dbReference>
<keyword evidence="3" id="KW-1185">Reference proteome</keyword>
<dbReference type="Proteomes" id="UP001595533">
    <property type="component" value="Unassembled WGS sequence"/>
</dbReference>
<protein>
    <submittedName>
        <fullName evidence="2">Uncharacterized protein</fullName>
    </submittedName>
</protein>
<feature type="transmembrane region" description="Helical" evidence="1">
    <location>
        <begin position="12"/>
        <end position="33"/>
    </location>
</feature>
<evidence type="ECO:0000313" key="2">
    <source>
        <dbReference type="EMBL" id="MFC3193034.1"/>
    </source>
</evidence>
<name>A0ABV7J7W7_9GAMM</name>
<gene>
    <name evidence="2" type="ORF">ACFODZ_02155</name>
</gene>
<organism evidence="2 3">
    <name type="scientific">Marinicella sediminis</name>
    <dbReference type="NCBI Taxonomy" id="1792834"/>
    <lineage>
        <taxon>Bacteria</taxon>
        <taxon>Pseudomonadati</taxon>
        <taxon>Pseudomonadota</taxon>
        <taxon>Gammaproteobacteria</taxon>
        <taxon>Lysobacterales</taxon>
        <taxon>Marinicellaceae</taxon>
        <taxon>Marinicella</taxon>
    </lineage>
</organism>
<evidence type="ECO:0000256" key="1">
    <source>
        <dbReference type="SAM" id="Phobius"/>
    </source>
</evidence>